<dbReference type="GO" id="GO:0022857">
    <property type="term" value="F:transmembrane transporter activity"/>
    <property type="evidence" value="ECO:0007669"/>
    <property type="project" value="InterPro"/>
</dbReference>
<dbReference type="SUPFAM" id="SSF103473">
    <property type="entry name" value="MFS general substrate transporter"/>
    <property type="match status" value="1"/>
</dbReference>
<evidence type="ECO:0000256" key="1">
    <source>
        <dbReference type="ARBA" id="ARBA00004141"/>
    </source>
</evidence>
<evidence type="ECO:0000259" key="6">
    <source>
        <dbReference type="PROSITE" id="PS50850"/>
    </source>
</evidence>
<comment type="subcellular location">
    <subcellularLocation>
        <location evidence="1">Membrane</location>
        <topology evidence="1">Multi-pass membrane protein</topology>
    </subcellularLocation>
</comment>
<dbReference type="InterPro" id="IPR050549">
    <property type="entry name" value="MFS_Trehalose_Transporter"/>
</dbReference>
<dbReference type="AlphaFoldDB" id="A0A8J2WK13"/>
<gene>
    <name evidence="7" type="ORF">DGAL_LOCUS10816</name>
</gene>
<keyword evidence="3 5" id="KW-1133">Transmembrane helix</keyword>
<dbReference type="InterPro" id="IPR020846">
    <property type="entry name" value="MFS_dom"/>
</dbReference>
<evidence type="ECO:0000256" key="3">
    <source>
        <dbReference type="ARBA" id="ARBA00022989"/>
    </source>
</evidence>
<proteinExistence type="predicted"/>
<dbReference type="InterPro" id="IPR005828">
    <property type="entry name" value="MFS_sugar_transport-like"/>
</dbReference>
<evidence type="ECO:0000313" key="7">
    <source>
        <dbReference type="EMBL" id="CAH0107513.1"/>
    </source>
</evidence>
<feature type="transmembrane region" description="Helical" evidence="5">
    <location>
        <begin position="83"/>
        <end position="103"/>
    </location>
</feature>
<accession>A0A8J2WK13</accession>
<keyword evidence="2 5" id="KW-0812">Transmembrane</keyword>
<dbReference type="Pfam" id="PF00083">
    <property type="entry name" value="Sugar_tr"/>
    <property type="match status" value="1"/>
</dbReference>
<dbReference type="PROSITE" id="PS50850">
    <property type="entry name" value="MFS"/>
    <property type="match status" value="1"/>
</dbReference>
<dbReference type="InterPro" id="IPR036259">
    <property type="entry name" value="MFS_trans_sf"/>
</dbReference>
<evidence type="ECO:0000256" key="5">
    <source>
        <dbReference type="SAM" id="Phobius"/>
    </source>
</evidence>
<protein>
    <recommendedName>
        <fullName evidence="6">Major facilitator superfamily (MFS) profile domain-containing protein</fullName>
    </recommendedName>
</protein>
<dbReference type="EMBL" id="CAKKLH010000277">
    <property type="protein sequence ID" value="CAH0107513.1"/>
    <property type="molecule type" value="Genomic_DNA"/>
</dbReference>
<keyword evidence="8" id="KW-1185">Reference proteome</keyword>
<sequence length="253" mass="27842">MKNPKNPSKVLPQLIVAVWGSWGYFSMGSVRGWSLPGIPSLNRTLDFVSSSDFQWISSFPMIGAVLGSLFINEPMQYYGRKKALMGHYFIFISGFLITGLTYFGKHKSMLYTLDGSSWDSQLDAPLPLAKLTECASPRIRGRLGSLTASSLALGILITYIIGAFVDWYILAWILGCLPILFLCGTIIGASGARMGAEGGCYLSFLPSLHQCLWRPWEHFSTSNVNGAIRKRPNTWAGYQLCVSSFSSSLIPAE</sequence>
<organism evidence="7 8">
    <name type="scientific">Daphnia galeata</name>
    <dbReference type="NCBI Taxonomy" id="27404"/>
    <lineage>
        <taxon>Eukaryota</taxon>
        <taxon>Metazoa</taxon>
        <taxon>Ecdysozoa</taxon>
        <taxon>Arthropoda</taxon>
        <taxon>Crustacea</taxon>
        <taxon>Branchiopoda</taxon>
        <taxon>Diplostraca</taxon>
        <taxon>Cladocera</taxon>
        <taxon>Anomopoda</taxon>
        <taxon>Daphniidae</taxon>
        <taxon>Daphnia</taxon>
    </lineage>
</organism>
<reference evidence="7" key="1">
    <citation type="submission" date="2021-11" db="EMBL/GenBank/DDBJ databases">
        <authorList>
            <person name="Schell T."/>
        </authorList>
    </citation>
    <scope>NUCLEOTIDE SEQUENCE</scope>
    <source>
        <strain evidence="7">M5</strain>
    </source>
</reference>
<dbReference type="Proteomes" id="UP000789390">
    <property type="component" value="Unassembled WGS sequence"/>
</dbReference>
<dbReference type="OrthoDB" id="6612291at2759"/>
<feature type="transmembrane region" description="Helical" evidence="5">
    <location>
        <begin position="53"/>
        <end position="71"/>
    </location>
</feature>
<dbReference type="GO" id="GO:0016020">
    <property type="term" value="C:membrane"/>
    <property type="evidence" value="ECO:0007669"/>
    <property type="project" value="UniProtKB-SubCell"/>
</dbReference>
<dbReference type="PANTHER" id="PTHR48021:SF1">
    <property type="entry name" value="GH07001P-RELATED"/>
    <property type="match status" value="1"/>
</dbReference>
<feature type="transmembrane region" description="Helical" evidence="5">
    <location>
        <begin position="12"/>
        <end position="33"/>
    </location>
</feature>
<feature type="domain" description="Major facilitator superfamily (MFS) profile" evidence="6">
    <location>
        <begin position="12"/>
        <end position="253"/>
    </location>
</feature>
<feature type="transmembrane region" description="Helical" evidence="5">
    <location>
        <begin position="143"/>
        <end position="161"/>
    </location>
</feature>
<evidence type="ECO:0000313" key="8">
    <source>
        <dbReference type="Proteomes" id="UP000789390"/>
    </source>
</evidence>
<dbReference type="PANTHER" id="PTHR48021">
    <property type="match status" value="1"/>
</dbReference>
<keyword evidence="4 5" id="KW-0472">Membrane</keyword>
<comment type="caution">
    <text evidence="7">The sequence shown here is derived from an EMBL/GenBank/DDBJ whole genome shotgun (WGS) entry which is preliminary data.</text>
</comment>
<dbReference type="Gene3D" id="1.20.1250.20">
    <property type="entry name" value="MFS general substrate transporter like domains"/>
    <property type="match status" value="1"/>
</dbReference>
<evidence type="ECO:0000256" key="2">
    <source>
        <dbReference type="ARBA" id="ARBA00022692"/>
    </source>
</evidence>
<feature type="transmembrane region" description="Helical" evidence="5">
    <location>
        <begin position="167"/>
        <end position="187"/>
    </location>
</feature>
<name>A0A8J2WK13_9CRUS</name>
<evidence type="ECO:0000256" key="4">
    <source>
        <dbReference type="ARBA" id="ARBA00023136"/>
    </source>
</evidence>